<reference evidence="2 3" key="1">
    <citation type="submission" date="2018-10" db="EMBL/GenBank/DDBJ databases">
        <title>Fifty Aureobasidium pullulans genomes reveal a recombining polyextremotolerant generalist.</title>
        <authorList>
            <person name="Gostincar C."/>
            <person name="Turk M."/>
            <person name="Zajc J."/>
            <person name="Gunde-Cimerman N."/>
        </authorList>
    </citation>
    <scope>NUCLEOTIDE SEQUENCE [LARGE SCALE GENOMIC DNA]</scope>
    <source>
        <strain evidence="2 3">EXF-11013</strain>
    </source>
</reference>
<feature type="region of interest" description="Disordered" evidence="1">
    <location>
        <begin position="142"/>
        <end position="189"/>
    </location>
</feature>
<feature type="compositionally biased region" description="Polar residues" evidence="1">
    <location>
        <begin position="22"/>
        <end position="32"/>
    </location>
</feature>
<feature type="region of interest" description="Disordered" evidence="1">
    <location>
        <begin position="22"/>
        <end position="42"/>
    </location>
</feature>
<comment type="caution">
    <text evidence="2">The sequence shown here is derived from an EMBL/GenBank/DDBJ whole genome shotgun (WGS) entry which is preliminary data.</text>
</comment>
<feature type="compositionally biased region" description="Low complexity" evidence="1">
    <location>
        <begin position="142"/>
        <end position="152"/>
    </location>
</feature>
<dbReference type="EMBL" id="QZAL01000027">
    <property type="protein sequence ID" value="THW46649.1"/>
    <property type="molecule type" value="Genomic_DNA"/>
</dbReference>
<proteinExistence type="predicted"/>
<accession>A0A4S8XZS1</accession>
<evidence type="ECO:0000256" key="1">
    <source>
        <dbReference type="SAM" id="MobiDB-lite"/>
    </source>
</evidence>
<dbReference type="Proteomes" id="UP000310687">
    <property type="component" value="Unassembled WGS sequence"/>
</dbReference>
<organism evidence="2 3">
    <name type="scientific">Aureobasidium pullulans</name>
    <name type="common">Black yeast</name>
    <name type="synonym">Pullularia pullulans</name>
    <dbReference type="NCBI Taxonomy" id="5580"/>
    <lineage>
        <taxon>Eukaryota</taxon>
        <taxon>Fungi</taxon>
        <taxon>Dikarya</taxon>
        <taxon>Ascomycota</taxon>
        <taxon>Pezizomycotina</taxon>
        <taxon>Dothideomycetes</taxon>
        <taxon>Dothideomycetidae</taxon>
        <taxon>Dothideales</taxon>
        <taxon>Saccotheciaceae</taxon>
        <taxon>Aureobasidium</taxon>
    </lineage>
</organism>
<evidence type="ECO:0000313" key="2">
    <source>
        <dbReference type="EMBL" id="THW46649.1"/>
    </source>
</evidence>
<sequence length="219" mass="24388">MILDKVDLSHIASAFKLRGYSSCSPASLSIPTSKGPDAASRERDMFERAKQRRRADAEQARMKLAKKDARLRIRQFEDQRRKEDFEICTPKPSSETTEVDSGVFVFEDPKTTASNAEIVSKIVSKWRARARWSKALQKVRSMSSGSSNISPSGHPTLRQPDLLCPGTPTRTRASSTSSMMSPRTSDTSLLKYHTNDLLSPLTPRRARASSTDSVRLVVT</sequence>
<feature type="compositionally biased region" description="Low complexity" evidence="1">
    <location>
        <begin position="167"/>
        <end position="188"/>
    </location>
</feature>
<evidence type="ECO:0000313" key="3">
    <source>
        <dbReference type="Proteomes" id="UP000310687"/>
    </source>
</evidence>
<name>A0A4S8XZS1_AURPU</name>
<gene>
    <name evidence="2" type="ORF">D6D22_03012</name>
</gene>
<protein>
    <submittedName>
        <fullName evidence="2">Uncharacterized protein</fullName>
    </submittedName>
</protein>
<dbReference type="AlphaFoldDB" id="A0A4S8XZS1"/>